<accession>A0A834X7D3</accession>
<comment type="caution">
    <text evidence="2">The sequence shown here is derived from an EMBL/GenBank/DDBJ whole genome shotgun (WGS) entry which is preliminary data.</text>
</comment>
<sequence>MSPFLGPTEEEAKTVTAVCEAQWLGFDDCVQWRNGVVCKKEKEIKAEKSSTTTKRLDGAKGRCSGETEPWSRKPEEKMNARTDLKKEQNFSRGRNQGFKPSEQKLKNTKKSRVQDPRLRPMKRRSRSGIET</sequence>
<reference evidence="2" key="1">
    <citation type="submission" date="2020-09" db="EMBL/GenBank/DDBJ databases">
        <title>Genome-Enabled Discovery of Anthraquinone Biosynthesis in Senna tora.</title>
        <authorList>
            <person name="Kang S.-H."/>
            <person name="Pandey R.P."/>
            <person name="Lee C.-M."/>
            <person name="Sim J.-S."/>
            <person name="Jeong J.-T."/>
            <person name="Choi B.-S."/>
            <person name="Jung M."/>
            <person name="Ginzburg D."/>
            <person name="Zhao K."/>
            <person name="Won S.Y."/>
            <person name="Oh T.-J."/>
            <person name="Yu Y."/>
            <person name="Kim N.-H."/>
            <person name="Lee O.R."/>
            <person name="Lee T.-H."/>
            <person name="Bashyal P."/>
            <person name="Kim T.-S."/>
            <person name="Lee W.-H."/>
            <person name="Kawkins C."/>
            <person name="Kim C.-K."/>
            <person name="Kim J.S."/>
            <person name="Ahn B.O."/>
            <person name="Rhee S.Y."/>
            <person name="Sohng J.K."/>
        </authorList>
    </citation>
    <scope>NUCLEOTIDE SEQUENCE</scope>
    <source>
        <tissue evidence="2">Leaf</tissue>
    </source>
</reference>
<proteinExistence type="predicted"/>
<feature type="region of interest" description="Disordered" evidence="1">
    <location>
        <begin position="42"/>
        <end position="131"/>
    </location>
</feature>
<evidence type="ECO:0000256" key="1">
    <source>
        <dbReference type="SAM" id="MobiDB-lite"/>
    </source>
</evidence>
<dbReference type="Proteomes" id="UP000634136">
    <property type="component" value="Unassembled WGS sequence"/>
</dbReference>
<evidence type="ECO:0000313" key="3">
    <source>
        <dbReference type="Proteomes" id="UP000634136"/>
    </source>
</evidence>
<feature type="compositionally biased region" description="Basic residues" evidence="1">
    <location>
        <begin position="119"/>
        <end position="131"/>
    </location>
</feature>
<feature type="compositionally biased region" description="Basic and acidic residues" evidence="1">
    <location>
        <begin position="42"/>
        <end position="89"/>
    </location>
</feature>
<evidence type="ECO:0000313" key="2">
    <source>
        <dbReference type="EMBL" id="KAF7839452.1"/>
    </source>
</evidence>
<dbReference type="EMBL" id="JAAIUW010000003">
    <property type="protein sequence ID" value="KAF7839452.1"/>
    <property type="molecule type" value="Genomic_DNA"/>
</dbReference>
<name>A0A834X7D3_9FABA</name>
<keyword evidence="3" id="KW-1185">Reference proteome</keyword>
<dbReference type="AlphaFoldDB" id="A0A834X7D3"/>
<protein>
    <submittedName>
        <fullName evidence="2">Uncharacterized protein</fullName>
    </submittedName>
</protein>
<organism evidence="2 3">
    <name type="scientific">Senna tora</name>
    <dbReference type="NCBI Taxonomy" id="362788"/>
    <lineage>
        <taxon>Eukaryota</taxon>
        <taxon>Viridiplantae</taxon>
        <taxon>Streptophyta</taxon>
        <taxon>Embryophyta</taxon>
        <taxon>Tracheophyta</taxon>
        <taxon>Spermatophyta</taxon>
        <taxon>Magnoliopsida</taxon>
        <taxon>eudicotyledons</taxon>
        <taxon>Gunneridae</taxon>
        <taxon>Pentapetalae</taxon>
        <taxon>rosids</taxon>
        <taxon>fabids</taxon>
        <taxon>Fabales</taxon>
        <taxon>Fabaceae</taxon>
        <taxon>Caesalpinioideae</taxon>
        <taxon>Cassia clade</taxon>
        <taxon>Senna</taxon>
    </lineage>
</organism>
<gene>
    <name evidence="2" type="ORF">G2W53_007934</name>
</gene>